<dbReference type="EMBL" id="CAXDID020000002">
    <property type="protein sequence ID" value="CAL5970869.1"/>
    <property type="molecule type" value="Genomic_DNA"/>
</dbReference>
<gene>
    <name evidence="1" type="ORF">HINF_LOCUS809</name>
</gene>
<accession>A0ABP1GMM3</accession>
<reference evidence="1 2" key="1">
    <citation type="submission" date="2024-07" db="EMBL/GenBank/DDBJ databases">
        <authorList>
            <person name="Akdeniz Z."/>
        </authorList>
    </citation>
    <scope>NUCLEOTIDE SEQUENCE [LARGE SCALE GENOMIC DNA]</scope>
</reference>
<evidence type="ECO:0000313" key="1">
    <source>
        <dbReference type="EMBL" id="CAL5970869.1"/>
    </source>
</evidence>
<proteinExistence type="predicted"/>
<comment type="caution">
    <text evidence="1">The sequence shown here is derived from an EMBL/GenBank/DDBJ whole genome shotgun (WGS) entry which is preliminary data.</text>
</comment>
<sequence length="252" mass="30086">MYHQTKEFIKISVPILQAINYSFNGQNNQEILFKEVQYSIQSLDYQQAQEFWKTLSLIHQCDIYQIQTYYNDLQLQEQHFYSEQVQRKLIKRKRTTDKVLQTKILIKQALIQVCSEYKKPITDQCSDKELCQLVNHIVGKDSSQTFWNKVCVHIPQKTKKQIYDFYHSSFSKALFDENIDIQDKQLIQQLSNKYTDKKPAELAEIFLKQTGKNILKRIVVMQFTSIQKQQQQLSCQQETNKRQKVLRIKCEQ</sequence>
<organism evidence="1 2">
    <name type="scientific">Hexamita inflata</name>
    <dbReference type="NCBI Taxonomy" id="28002"/>
    <lineage>
        <taxon>Eukaryota</taxon>
        <taxon>Metamonada</taxon>
        <taxon>Diplomonadida</taxon>
        <taxon>Hexamitidae</taxon>
        <taxon>Hexamitinae</taxon>
        <taxon>Hexamita</taxon>
    </lineage>
</organism>
<protein>
    <submittedName>
        <fullName evidence="1">Hypothetical_protein</fullName>
    </submittedName>
</protein>
<keyword evidence="2" id="KW-1185">Reference proteome</keyword>
<name>A0ABP1GMM3_9EUKA</name>
<evidence type="ECO:0000313" key="2">
    <source>
        <dbReference type="Proteomes" id="UP001642409"/>
    </source>
</evidence>
<dbReference type="Proteomes" id="UP001642409">
    <property type="component" value="Unassembled WGS sequence"/>
</dbReference>